<evidence type="ECO:0000256" key="9">
    <source>
        <dbReference type="ARBA" id="ARBA00023136"/>
    </source>
</evidence>
<keyword evidence="8" id="KW-0653">Protein transport</keyword>
<dbReference type="Gene3D" id="3.10.330.10">
    <property type="match status" value="1"/>
</dbReference>
<dbReference type="InterPro" id="IPR003593">
    <property type="entry name" value="AAA+_ATPase"/>
</dbReference>
<gene>
    <name evidence="15" type="ORF">SAPINGB_P000273</name>
</gene>
<organism evidence="15 16">
    <name type="scientific">Magnusiomyces paraingens</name>
    <dbReference type="NCBI Taxonomy" id="2606893"/>
    <lineage>
        <taxon>Eukaryota</taxon>
        <taxon>Fungi</taxon>
        <taxon>Dikarya</taxon>
        <taxon>Ascomycota</taxon>
        <taxon>Saccharomycotina</taxon>
        <taxon>Dipodascomycetes</taxon>
        <taxon>Dipodascales</taxon>
        <taxon>Dipodascaceae</taxon>
        <taxon>Magnusiomyces</taxon>
    </lineage>
</organism>
<keyword evidence="5" id="KW-0547">Nucleotide-binding</keyword>
<dbReference type="AlphaFoldDB" id="A0A5E8B346"/>
<dbReference type="InterPro" id="IPR027417">
    <property type="entry name" value="P-loop_NTPase"/>
</dbReference>
<keyword evidence="3" id="KW-0813">Transport</keyword>
<dbReference type="GO" id="GO:0016887">
    <property type="term" value="F:ATP hydrolysis activity"/>
    <property type="evidence" value="ECO:0007669"/>
    <property type="project" value="InterPro"/>
</dbReference>
<feature type="region of interest" description="Disordered" evidence="13">
    <location>
        <begin position="1001"/>
        <end position="1031"/>
    </location>
</feature>
<name>A0A5E8B346_9ASCO</name>
<dbReference type="SMART" id="SM00382">
    <property type="entry name" value="AAA"/>
    <property type="match status" value="2"/>
</dbReference>
<evidence type="ECO:0000256" key="7">
    <source>
        <dbReference type="ARBA" id="ARBA00022840"/>
    </source>
</evidence>
<feature type="region of interest" description="Disordered" evidence="13">
    <location>
        <begin position="289"/>
        <end position="317"/>
    </location>
</feature>
<keyword evidence="7" id="KW-0067">ATP-binding</keyword>
<comment type="catalytic activity">
    <reaction evidence="12">
        <text>ATP + H2O = ADP + phosphate + H(+)</text>
        <dbReference type="Rhea" id="RHEA:13065"/>
        <dbReference type="ChEBI" id="CHEBI:15377"/>
        <dbReference type="ChEBI" id="CHEBI:15378"/>
        <dbReference type="ChEBI" id="CHEBI:30616"/>
        <dbReference type="ChEBI" id="CHEBI:43474"/>
        <dbReference type="ChEBI" id="CHEBI:456216"/>
    </reaction>
    <physiologicalReaction direction="left-to-right" evidence="12">
        <dbReference type="Rhea" id="RHEA:13066"/>
    </physiologicalReaction>
</comment>
<proteinExistence type="inferred from homology"/>
<feature type="compositionally biased region" description="Low complexity" evidence="13">
    <location>
        <begin position="289"/>
        <end position="303"/>
    </location>
</feature>
<evidence type="ECO:0000256" key="10">
    <source>
        <dbReference type="ARBA" id="ARBA00032509"/>
    </source>
</evidence>
<dbReference type="InterPro" id="IPR009010">
    <property type="entry name" value="Asp_de-COase-like_dom_sf"/>
</dbReference>
<dbReference type="InterPro" id="IPR029067">
    <property type="entry name" value="CDC48_domain_2-like_sf"/>
</dbReference>
<dbReference type="OrthoDB" id="2187at2759"/>
<dbReference type="PROSITE" id="PS00674">
    <property type="entry name" value="AAA"/>
    <property type="match status" value="1"/>
</dbReference>
<dbReference type="InterPro" id="IPR003960">
    <property type="entry name" value="ATPase_AAA_CS"/>
</dbReference>
<dbReference type="PANTHER" id="PTHR23077">
    <property type="entry name" value="AAA-FAMILY ATPASE"/>
    <property type="match status" value="1"/>
</dbReference>
<dbReference type="Pfam" id="PF17862">
    <property type="entry name" value="AAA_lid_3"/>
    <property type="match status" value="1"/>
</dbReference>
<dbReference type="GO" id="GO:0005829">
    <property type="term" value="C:cytosol"/>
    <property type="evidence" value="ECO:0007669"/>
    <property type="project" value="TreeGrafter"/>
</dbReference>
<evidence type="ECO:0000256" key="1">
    <source>
        <dbReference type="ARBA" id="ARBA00004370"/>
    </source>
</evidence>
<dbReference type="CDD" id="cd19526">
    <property type="entry name" value="RecA-like_PEX1_r2"/>
    <property type="match status" value="1"/>
</dbReference>
<evidence type="ECO:0000256" key="6">
    <source>
        <dbReference type="ARBA" id="ARBA00022801"/>
    </source>
</evidence>
<feature type="compositionally biased region" description="Acidic residues" evidence="13">
    <location>
        <begin position="1001"/>
        <end position="1022"/>
    </location>
</feature>
<dbReference type="EMBL" id="CABVLU010000001">
    <property type="protein sequence ID" value="VVT44042.1"/>
    <property type="molecule type" value="Genomic_DNA"/>
</dbReference>
<dbReference type="SUPFAM" id="SSF52540">
    <property type="entry name" value="P-loop containing nucleoside triphosphate hydrolases"/>
    <property type="match status" value="2"/>
</dbReference>
<dbReference type="GO" id="GO:0005778">
    <property type="term" value="C:peroxisomal membrane"/>
    <property type="evidence" value="ECO:0007669"/>
    <property type="project" value="TreeGrafter"/>
</dbReference>
<feature type="domain" description="AAA+ ATPase" evidence="14">
    <location>
        <begin position="534"/>
        <end position="674"/>
    </location>
</feature>
<keyword evidence="4" id="KW-0962">Peroxisome biogenesis</keyword>
<dbReference type="InterPro" id="IPR041569">
    <property type="entry name" value="AAA_lid_3"/>
</dbReference>
<evidence type="ECO:0000256" key="11">
    <source>
        <dbReference type="ARBA" id="ARBA00034532"/>
    </source>
</evidence>
<feature type="region of interest" description="Disordered" evidence="13">
    <location>
        <begin position="1109"/>
        <end position="1129"/>
    </location>
</feature>
<dbReference type="InterPro" id="IPR003959">
    <property type="entry name" value="ATPase_AAA_core"/>
</dbReference>
<dbReference type="Pfam" id="PF00004">
    <property type="entry name" value="AAA"/>
    <property type="match status" value="2"/>
</dbReference>
<evidence type="ECO:0000313" key="15">
    <source>
        <dbReference type="EMBL" id="VVT44042.1"/>
    </source>
</evidence>
<evidence type="ECO:0000256" key="4">
    <source>
        <dbReference type="ARBA" id="ARBA00022593"/>
    </source>
</evidence>
<feature type="compositionally biased region" description="Low complexity" evidence="13">
    <location>
        <begin position="196"/>
        <end position="211"/>
    </location>
</feature>
<dbReference type="Pfam" id="PF09262">
    <property type="entry name" value="PEX-1N"/>
    <property type="match status" value="1"/>
</dbReference>
<evidence type="ECO:0000256" key="3">
    <source>
        <dbReference type="ARBA" id="ARBA00022448"/>
    </source>
</evidence>
<dbReference type="FunFam" id="3.40.50.300:FF:000149">
    <property type="entry name" value="Nuclear valosin-containing protein-like"/>
    <property type="match status" value="1"/>
</dbReference>
<dbReference type="Gene3D" id="3.40.50.300">
    <property type="entry name" value="P-loop containing nucleotide triphosphate hydrolases"/>
    <property type="match status" value="2"/>
</dbReference>
<dbReference type="GO" id="GO:0016558">
    <property type="term" value="P:protein import into peroxisome matrix"/>
    <property type="evidence" value="ECO:0007669"/>
    <property type="project" value="TreeGrafter"/>
</dbReference>
<accession>A0A5E8B346</accession>
<dbReference type="InterPro" id="IPR050168">
    <property type="entry name" value="AAA_ATPase_domain"/>
</dbReference>
<feature type="region of interest" description="Disordered" evidence="13">
    <location>
        <begin position="188"/>
        <end position="221"/>
    </location>
</feature>
<dbReference type="GO" id="GO:0005524">
    <property type="term" value="F:ATP binding"/>
    <property type="evidence" value="ECO:0007669"/>
    <property type="project" value="UniProtKB-KW"/>
</dbReference>
<evidence type="ECO:0000256" key="12">
    <source>
        <dbReference type="ARBA" id="ARBA00048778"/>
    </source>
</evidence>
<evidence type="ECO:0000313" key="16">
    <source>
        <dbReference type="Proteomes" id="UP000398389"/>
    </source>
</evidence>
<reference evidence="15 16" key="1">
    <citation type="submission" date="2019-09" db="EMBL/GenBank/DDBJ databases">
        <authorList>
            <person name="Brejova B."/>
        </authorList>
    </citation>
    <scope>NUCLEOTIDE SEQUENCE [LARGE SCALE GENOMIC DNA]</scope>
</reference>
<feature type="domain" description="AAA+ ATPase" evidence="14">
    <location>
        <begin position="802"/>
        <end position="937"/>
    </location>
</feature>
<evidence type="ECO:0000259" key="14">
    <source>
        <dbReference type="SMART" id="SM00382"/>
    </source>
</evidence>
<dbReference type="SUPFAM" id="SSF54585">
    <property type="entry name" value="Cdc48 domain 2-like"/>
    <property type="match status" value="1"/>
</dbReference>
<dbReference type="Proteomes" id="UP000398389">
    <property type="component" value="Unassembled WGS sequence"/>
</dbReference>
<dbReference type="InterPro" id="IPR015342">
    <property type="entry name" value="PEX1-N_C-lobe"/>
</dbReference>
<dbReference type="GeneID" id="43579097"/>
<dbReference type="SUPFAM" id="SSF50692">
    <property type="entry name" value="ADC-like"/>
    <property type="match status" value="1"/>
</dbReference>
<evidence type="ECO:0000256" key="8">
    <source>
        <dbReference type="ARBA" id="ARBA00022927"/>
    </source>
</evidence>
<protein>
    <recommendedName>
        <fullName evidence="11">Peroxisomal ATPase PEX1</fullName>
    </recommendedName>
    <alternativeName>
        <fullName evidence="10">Peroxin-1</fullName>
    </alternativeName>
</protein>
<keyword evidence="9" id="KW-0472">Membrane</keyword>
<keyword evidence="6" id="KW-0378">Hydrolase</keyword>
<comment type="similarity">
    <text evidence="2">Belongs to the AAA ATPase family.</text>
</comment>
<evidence type="ECO:0000256" key="13">
    <source>
        <dbReference type="SAM" id="MobiDB-lite"/>
    </source>
</evidence>
<sequence length="1129" mass="119689">MATYTGSAAYASLRSNLVNLPPSIATLLYSSNINVQDVVLDLSWSTGRVSKSAKRHAYVGWSGMTSRTDHTGAELVELDPVFAQALGINPQTPLSITVHSASSVPIARTIYLEPQSASDWEIIELHAQYLEARMLNQVRAVATHQPVVVFPSSTSIATLSVLKIEPPLPPGSDFAKVSADAEVVIAPKVRKKPQQSSSKSKSNRSIAASSNSRRHRSSGPCVLLRGVSLPHKSFPKDINNTSDYRIFVDQDSLTPLGSPEYVFVSIVRPKAIKNNAAAAAAAAAAASTNTSASAPPSSDDPNAVVSSEGTPADDDSGEVVYASHKIVARVVTSDAPPQDHVALSHALALALVAGSSVGNVVRIEAALKPLAHPPSTLIVRPYVTSSAPSKPSKSGPVKLGRSAAAAAAAAAAGKTPESQLAEKEAARQEQAAALRALLESAKILQGPITHNMRLPPASPALEHGGVLQLKSAEGWIKPGTTLEFAIELGTPLIQAESAVGSSLEAALAPEESSSQVVGIDKTLAEINNALRSGFSLGVLVHGARGSGKSAVLQTVERGLVTDLIHVVHVSCGPRAEDPVASIQDLLRRALLEASWHAPSVIVLDDFDTLVPAEVEHADGTKARQLAEVFARTARETMAARPVSILASVQAKESVHAHLTTAHVFEETVALKSPDKEVRRAVISEAMRQLGMVPDAGFDMLEVAGSTEGYQAGDLWTLVERTRHQTIIRRVETKAVDTATTQDDFMQALAGFVPASLRGVKLQKSGVAWAEIGGLAETKKMLLETLEWPTRYAPVFAKAPLRLRSGLLLYGYPGCGKTLLASAVASQSGLNFISVKGPEILNKYIGASEQSVRDLFERAQAARPCVLFFDEFDAIAPKRGHDSTGVTDRVVNQMLTQMDGAEGLDGVYVLAATSRPDLIDSALLRPGRLDKAMLCDMPSFEDRLDILQAVASGGGHADKQMALGESVDLAEVARQTQGYSGADLQAVLYNAYLDAIHDLVDLPEGDDDDADEGEDETDGDDVEYFQTRTEDHSARARIAEKARLKKQLEALAQPVAGKSSQASTTASTPNKVATIEARHLVRSLQDTQPSISASEQRKLAGIYRQFVSGRSGDMPTGESSTEVGARATLM</sequence>
<evidence type="ECO:0000256" key="5">
    <source>
        <dbReference type="ARBA" id="ARBA00022741"/>
    </source>
</evidence>
<keyword evidence="16" id="KW-1185">Reference proteome</keyword>
<evidence type="ECO:0000256" key="2">
    <source>
        <dbReference type="ARBA" id="ARBA00006914"/>
    </source>
</evidence>
<dbReference type="PANTHER" id="PTHR23077:SF12">
    <property type="entry name" value="PEROXISOMAL ATPASE PEX1"/>
    <property type="match status" value="1"/>
</dbReference>
<dbReference type="RefSeq" id="XP_031850888.1">
    <property type="nucleotide sequence ID" value="XM_031994997.1"/>
</dbReference>
<dbReference type="Gene3D" id="1.10.8.60">
    <property type="match status" value="2"/>
</dbReference>
<comment type="subcellular location">
    <subcellularLocation>
        <location evidence="1">Membrane</location>
    </subcellularLocation>
</comment>